<dbReference type="RefSeq" id="WP_349432330.1">
    <property type="nucleotide sequence ID" value="NZ_CP157743.1"/>
</dbReference>
<evidence type="ECO:0000256" key="5">
    <source>
        <dbReference type="ARBA" id="ARBA00023139"/>
    </source>
</evidence>
<dbReference type="PANTHER" id="PTHR38038:SF1">
    <property type="entry name" value="PENICILLIN-BINDING PROTEIN ACTIVATOR LPOA"/>
    <property type="match status" value="1"/>
</dbReference>
<accession>A0AAU7NXN6</accession>
<dbReference type="Gene3D" id="1.25.40.650">
    <property type="match status" value="1"/>
</dbReference>
<evidence type="ECO:0000256" key="6">
    <source>
        <dbReference type="ARBA" id="ARBA00023237"/>
    </source>
</evidence>
<dbReference type="Pfam" id="PF04348">
    <property type="entry name" value="LppC"/>
    <property type="match status" value="1"/>
</dbReference>
<keyword evidence="7" id="KW-0449">Lipoprotein</keyword>
<dbReference type="InterPro" id="IPR011990">
    <property type="entry name" value="TPR-like_helical_dom_sf"/>
</dbReference>
<proteinExistence type="predicted"/>
<evidence type="ECO:0000256" key="2">
    <source>
        <dbReference type="ARBA" id="ARBA00022960"/>
    </source>
</evidence>
<keyword evidence="3" id="KW-0573">Peptidoglycan synthesis</keyword>
<dbReference type="PANTHER" id="PTHR38038">
    <property type="entry name" value="PENICILLIN-BINDING PROTEIN ACTIVATOR LPOA"/>
    <property type="match status" value="1"/>
</dbReference>
<keyword evidence="5" id="KW-0564">Palmitate</keyword>
<dbReference type="Proteomes" id="UP001225378">
    <property type="component" value="Chromosome"/>
</dbReference>
<reference evidence="9 10" key="1">
    <citation type="journal article" date="2024" name="Microbiology">
        <title>Methylomarinum rosea sp. nov., a novel halophilic methanotrophic bacterium from the hypersaline Lake Elton.</title>
        <authorList>
            <person name="Suleimanov R.Z."/>
            <person name="Oshkin I.Y."/>
            <person name="Danilova O.V."/>
            <person name="Suzina N.E."/>
            <person name="Dedysh S.N."/>
        </authorList>
    </citation>
    <scope>NUCLEOTIDE SEQUENCE [LARGE SCALE GENOMIC DNA]</scope>
    <source>
        <strain evidence="9 10">Ch1-1</strain>
    </source>
</reference>
<dbReference type="AlphaFoldDB" id="A0AAU7NXN6"/>
<keyword evidence="10" id="KW-1185">Reference proteome</keyword>
<dbReference type="GO" id="GO:0030234">
    <property type="term" value="F:enzyme regulator activity"/>
    <property type="evidence" value="ECO:0007669"/>
    <property type="project" value="TreeGrafter"/>
</dbReference>
<dbReference type="InterPro" id="IPR028082">
    <property type="entry name" value="Peripla_BP_I"/>
</dbReference>
<protein>
    <submittedName>
        <fullName evidence="9">Penicillin-binding protein activator</fullName>
    </submittedName>
</protein>
<gene>
    <name evidence="9" type="ORF">Q9L42_006280</name>
</gene>
<dbReference type="GO" id="GO:0009252">
    <property type="term" value="P:peptidoglycan biosynthetic process"/>
    <property type="evidence" value="ECO:0007669"/>
    <property type="project" value="UniProtKB-KW"/>
</dbReference>
<dbReference type="PROSITE" id="PS51257">
    <property type="entry name" value="PROKAR_LIPOPROTEIN"/>
    <property type="match status" value="1"/>
</dbReference>
<evidence type="ECO:0000256" key="3">
    <source>
        <dbReference type="ARBA" id="ARBA00022984"/>
    </source>
</evidence>
<feature type="signal peptide" evidence="8">
    <location>
        <begin position="1"/>
        <end position="21"/>
    </location>
</feature>
<dbReference type="InterPro" id="IPR007443">
    <property type="entry name" value="LpoA"/>
</dbReference>
<evidence type="ECO:0000313" key="10">
    <source>
        <dbReference type="Proteomes" id="UP001225378"/>
    </source>
</evidence>
<dbReference type="Gene3D" id="3.40.50.2300">
    <property type="match status" value="2"/>
</dbReference>
<dbReference type="GO" id="GO:0008360">
    <property type="term" value="P:regulation of cell shape"/>
    <property type="evidence" value="ECO:0007669"/>
    <property type="project" value="UniProtKB-KW"/>
</dbReference>
<evidence type="ECO:0000256" key="4">
    <source>
        <dbReference type="ARBA" id="ARBA00023136"/>
    </source>
</evidence>
<evidence type="ECO:0000313" key="9">
    <source>
        <dbReference type="EMBL" id="XBS21728.1"/>
    </source>
</evidence>
<keyword evidence="2" id="KW-0133">Cell shape</keyword>
<evidence type="ECO:0000256" key="8">
    <source>
        <dbReference type="SAM" id="SignalP"/>
    </source>
</evidence>
<dbReference type="CDD" id="cd06339">
    <property type="entry name" value="PBP1_YraM_LppC_lipoprotein-like"/>
    <property type="match status" value="1"/>
</dbReference>
<evidence type="ECO:0000256" key="1">
    <source>
        <dbReference type="ARBA" id="ARBA00022729"/>
    </source>
</evidence>
<sequence length="636" mass="71052">MIRLHLTLCCLSLTLLSACTAVPPKDQPYFEDAAQAETLMTSGKHRQAAKLYQNLAETYPLRQSQFRLLAADALVQSGESDKAKQYADSIDPSGLSEPQRQQLNLIYAQINLSYGNAEQALNRLNLVRYDKLAREDQKKYYRSLAFAHSLTGNLLDSAQARIKLSPLLTAPEQISTNNAAILETLSLLPRQTLILNQPPAPDVLGGWMALANLLKQKPLDDAELNNALASWRQAFPNHPANNEFLLDYLTKPRHAFKQPSAIAILLPESGPYAQAAKAIREGIMAAYYHQQDTASQPSIRFYDSMQGSPATVYDQAVANGAELIIGPLNKEKIAELAAGSDLKIPVLALNHVDNLSKSNLYQFGLSPIDEAQQVSAKAWQDGHQKAVILTPASEQGERIANYLTEAWLQADGKMLEVQSYNPKEHDFSYPIKQLLNLNESEQRYHQLRRLLARKLEFTPRRRHDVDAIFIYASPTVARSLNPQLRFYHATDVPVYATPHLYSGVPNPSQDIDLNNITFCDIPWLFSEVYQGELNQEALRSNWQQFPNIYLRLIALGIDAYNLVAHLDKLDTAKYQGATGNLLLNKENRITRQLICAKFKDGIAVVSGYLDRAAEDYQSIAVDPPPAEKDSAFSNVQ</sequence>
<dbReference type="KEGG" id="mech:Q9L42_006280"/>
<name>A0AAU7NXN6_9GAMM</name>
<dbReference type="SUPFAM" id="SSF53822">
    <property type="entry name" value="Periplasmic binding protein-like I"/>
    <property type="match status" value="1"/>
</dbReference>
<dbReference type="Gene3D" id="1.25.40.10">
    <property type="entry name" value="Tetratricopeptide repeat domain"/>
    <property type="match status" value="1"/>
</dbReference>
<organism evidence="9 10">
    <name type="scientific">Methylomarinum roseum</name>
    <dbReference type="NCBI Taxonomy" id="3067653"/>
    <lineage>
        <taxon>Bacteria</taxon>
        <taxon>Pseudomonadati</taxon>
        <taxon>Pseudomonadota</taxon>
        <taxon>Gammaproteobacteria</taxon>
        <taxon>Methylococcales</taxon>
        <taxon>Methylococcaceae</taxon>
        <taxon>Methylomarinum</taxon>
    </lineage>
</organism>
<keyword evidence="6" id="KW-0998">Cell outer membrane</keyword>
<evidence type="ECO:0000256" key="7">
    <source>
        <dbReference type="ARBA" id="ARBA00023288"/>
    </source>
</evidence>
<dbReference type="EMBL" id="CP157743">
    <property type="protein sequence ID" value="XBS21728.1"/>
    <property type="molecule type" value="Genomic_DNA"/>
</dbReference>
<keyword evidence="1 8" id="KW-0732">Signal</keyword>
<dbReference type="GO" id="GO:0031241">
    <property type="term" value="C:periplasmic side of cell outer membrane"/>
    <property type="evidence" value="ECO:0007669"/>
    <property type="project" value="TreeGrafter"/>
</dbReference>
<feature type="chain" id="PRO_5043862702" evidence="8">
    <location>
        <begin position="22"/>
        <end position="636"/>
    </location>
</feature>
<keyword evidence="4" id="KW-0472">Membrane</keyword>